<dbReference type="EMBL" id="MQWD01000001">
    <property type="protein sequence ID" value="PAP77014.1"/>
    <property type="molecule type" value="Genomic_DNA"/>
</dbReference>
<organism evidence="7 8">
    <name type="scientific">Rubrivirga marina</name>
    <dbReference type="NCBI Taxonomy" id="1196024"/>
    <lineage>
        <taxon>Bacteria</taxon>
        <taxon>Pseudomonadati</taxon>
        <taxon>Rhodothermota</taxon>
        <taxon>Rhodothermia</taxon>
        <taxon>Rhodothermales</taxon>
        <taxon>Rubricoccaceae</taxon>
        <taxon>Rubrivirga</taxon>
    </lineage>
</organism>
<dbReference type="Gene3D" id="1.10.10.60">
    <property type="entry name" value="Homeodomain-like"/>
    <property type="match status" value="1"/>
</dbReference>
<dbReference type="Pfam" id="PF25601">
    <property type="entry name" value="AAA_lid_14"/>
    <property type="match status" value="1"/>
</dbReference>
<feature type="domain" description="Sigma-54 factor interaction" evidence="6">
    <location>
        <begin position="188"/>
        <end position="417"/>
    </location>
</feature>
<dbReference type="Proteomes" id="UP000216339">
    <property type="component" value="Unassembled WGS sequence"/>
</dbReference>
<dbReference type="PROSITE" id="PS00676">
    <property type="entry name" value="SIGMA54_INTERACT_2"/>
    <property type="match status" value="1"/>
</dbReference>
<dbReference type="InterPro" id="IPR009057">
    <property type="entry name" value="Homeodomain-like_sf"/>
</dbReference>
<dbReference type="PROSITE" id="PS50045">
    <property type="entry name" value="SIGMA54_INTERACT_4"/>
    <property type="match status" value="1"/>
</dbReference>
<dbReference type="GO" id="GO:0043565">
    <property type="term" value="F:sequence-specific DNA binding"/>
    <property type="evidence" value="ECO:0007669"/>
    <property type="project" value="InterPro"/>
</dbReference>
<dbReference type="InterPro" id="IPR025944">
    <property type="entry name" value="Sigma_54_int_dom_CS"/>
</dbReference>
<keyword evidence="4" id="KW-0238">DNA-binding</keyword>
<gene>
    <name evidence="7" type="ORF">BSZ37_11505</name>
</gene>
<name>A0A271J1U3_9BACT</name>
<evidence type="ECO:0000313" key="8">
    <source>
        <dbReference type="Proteomes" id="UP000216339"/>
    </source>
</evidence>
<accession>A0A271J1U3</accession>
<dbReference type="RefSeq" id="WP_218830479.1">
    <property type="nucleotide sequence ID" value="NZ_MQWD01000001.1"/>
</dbReference>
<dbReference type="GO" id="GO:0006355">
    <property type="term" value="P:regulation of DNA-templated transcription"/>
    <property type="evidence" value="ECO:0007669"/>
    <property type="project" value="InterPro"/>
</dbReference>
<dbReference type="PROSITE" id="PS00675">
    <property type="entry name" value="SIGMA54_INTERACT_1"/>
    <property type="match status" value="1"/>
</dbReference>
<dbReference type="InterPro" id="IPR002078">
    <property type="entry name" value="Sigma_54_int"/>
</dbReference>
<dbReference type="Pfam" id="PF02954">
    <property type="entry name" value="HTH_8"/>
    <property type="match status" value="1"/>
</dbReference>
<dbReference type="SMART" id="SM00382">
    <property type="entry name" value="AAA"/>
    <property type="match status" value="1"/>
</dbReference>
<keyword evidence="3" id="KW-0805">Transcription regulation</keyword>
<dbReference type="InterPro" id="IPR058031">
    <property type="entry name" value="AAA_lid_NorR"/>
</dbReference>
<evidence type="ECO:0000313" key="7">
    <source>
        <dbReference type="EMBL" id="PAP77014.1"/>
    </source>
</evidence>
<evidence type="ECO:0000256" key="2">
    <source>
        <dbReference type="ARBA" id="ARBA00022840"/>
    </source>
</evidence>
<dbReference type="AlphaFoldDB" id="A0A271J1U3"/>
<comment type="caution">
    <text evidence="7">The sequence shown here is derived from an EMBL/GenBank/DDBJ whole genome shotgun (WGS) entry which is preliminary data.</text>
</comment>
<protein>
    <recommendedName>
        <fullName evidence="6">Sigma-54 factor interaction domain-containing protein</fullName>
    </recommendedName>
</protein>
<sequence>MPSSTSDLWREASHTEDLAEAVLRMTSLLSREVPLRCVLVRLYNSEAGVLETVAIGTARSGATPGAPRTHCPAGYLDRLRKRARGRVVLLERHETPGEDAVPAGLRGTAAIGVLEARDATPMGVLVAELAGPLDGAGRSALDASLDPFAAALARHVQLHRLEQLWEAAQATNVSLLARLGRQEIVEEIVGAEGSLRAVMTRVEQVAPTDAPVLILGETGTGKEVIARALHARSPRADGPIVRVNCGAIPPDLIDSELFGHEKGAFTGALATRKGWFERADGGTLFLDEIGDLPLAAQVRLLRILQDGTYERVGGQHTRRVDVRLLAATHRDVETLVHAGHFREDLWYRISVFPVYLPPLRSRRDDLPALARHFAQARGLRLGPDPLDLTDDDMEVLLAYPWPGNVRELAAVIERAAILGGGHRLDVRGAMGTKLHALHERLAEPSAEPAAFLSLDEAMRSHIEEALRRCGGKVEGADGAAALLGINPHTLRGRMRKLGVDWTRFHSR</sequence>
<dbReference type="InterPro" id="IPR002197">
    <property type="entry name" value="HTH_Fis"/>
</dbReference>
<dbReference type="FunFam" id="3.40.50.300:FF:000006">
    <property type="entry name" value="DNA-binding transcriptional regulator NtrC"/>
    <property type="match status" value="1"/>
</dbReference>
<dbReference type="Pfam" id="PF00158">
    <property type="entry name" value="Sigma54_activat"/>
    <property type="match status" value="1"/>
</dbReference>
<proteinExistence type="predicted"/>
<evidence type="ECO:0000256" key="5">
    <source>
        <dbReference type="ARBA" id="ARBA00023163"/>
    </source>
</evidence>
<dbReference type="InterPro" id="IPR027417">
    <property type="entry name" value="P-loop_NTPase"/>
</dbReference>
<dbReference type="InterPro" id="IPR025662">
    <property type="entry name" value="Sigma_54_int_dom_ATP-bd_1"/>
</dbReference>
<keyword evidence="2" id="KW-0067">ATP-binding</keyword>
<evidence type="ECO:0000256" key="3">
    <source>
        <dbReference type="ARBA" id="ARBA00023015"/>
    </source>
</evidence>
<dbReference type="PROSITE" id="PS00688">
    <property type="entry name" value="SIGMA54_INTERACT_3"/>
    <property type="match status" value="1"/>
</dbReference>
<dbReference type="PANTHER" id="PTHR32071:SF117">
    <property type="entry name" value="PTS-DEPENDENT DIHYDROXYACETONE KINASE OPERON REGULATORY PROTEIN-RELATED"/>
    <property type="match status" value="1"/>
</dbReference>
<dbReference type="PRINTS" id="PR01590">
    <property type="entry name" value="HTHFIS"/>
</dbReference>
<evidence type="ECO:0000256" key="4">
    <source>
        <dbReference type="ARBA" id="ARBA00023125"/>
    </source>
</evidence>
<dbReference type="CDD" id="cd00009">
    <property type="entry name" value="AAA"/>
    <property type="match status" value="1"/>
</dbReference>
<dbReference type="SUPFAM" id="SSF52540">
    <property type="entry name" value="P-loop containing nucleoside triphosphate hydrolases"/>
    <property type="match status" value="1"/>
</dbReference>
<dbReference type="PANTHER" id="PTHR32071">
    <property type="entry name" value="TRANSCRIPTIONAL REGULATORY PROTEIN"/>
    <property type="match status" value="1"/>
</dbReference>
<keyword evidence="8" id="KW-1185">Reference proteome</keyword>
<reference evidence="7 8" key="1">
    <citation type="submission" date="2016-11" db="EMBL/GenBank/DDBJ databases">
        <title>Study of marine rhodopsin-containing bacteria.</title>
        <authorList>
            <person name="Yoshizawa S."/>
            <person name="Kumagai Y."/>
            <person name="Kogure K."/>
        </authorList>
    </citation>
    <scope>NUCLEOTIDE SEQUENCE [LARGE SCALE GENOMIC DNA]</scope>
    <source>
        <strain evidence="7 8">SAORIC-28</strain>
    </source>
</reference>
<evidence type="ECO:0000259" key="6">
    <source>
        <dbReference type="PROSITE" id="PS50045"/>
    </source>
</evidence>
<dbReference type="GO" id="GO:0005524">
    <property type="term" value="F:ATP binding"/>
    <property type="evidence" value="ECO:0007669"/>
    <property type="project" value="UniProtKB-KW"/>
</dbReference>
<keyword evidence="5" id="KW-0804">Transcription</keyword>
<dbReference type="Gene3D" id="1.10.8.60">
    <property type="match status" value="1"/>
</dbReference>
<dbReference type="Gene3D" id="3.40.50.300">
    <property type="entry name" value="P-loop containing nucleotide triphosphate hydrolases"/>
    <property type="match status" value="1"/>
</dbReference>
<dbReference type="SUPFAM" id="SSF46689">
    <property type="entry name" value="Homeodomain-like"/>
    <property type="match status" value="1"/>
</dbReference>
<evidence type="ECO:0000256" key="1">
    <source>
        <dbReference type="ARBA" id="ARBA00022741"/>
    </source>
</evidence>
<dbReference type="InterPro" id="IPR025943">
    <property type="entry name" value="Sigma_54_int_dom_ATP-bd_2"/>
</dbReference>
<dbReference type="InterPro" id="IPR003593">
    <property type="entry name" value="AAA+_ATPase"/>
</dbReference>
<keyword evidence="1" id="KW-0547">Nucleotide-binding</keyword>